<evidence type="ECO:0000256" key="4">
    <source>
        <dbReference type="ARBA" id="ARBA00022676"/>
    </source>
</evidence>
<dbReference type="Proteomes" id="UP000007819">
    <property type="component" value="Chromosome A2"/>
</dbReference>
<accession>A0A8R2JTU0</accession>
<evidence type="ECO:0000256" key="3">
    <source>
        <dbReference type="ARBA" id="ARBA00008919"/>
    </source>
</evidence>
<evidence type="ECO:0000313" key="16">
    <source>
        <dbReference type="Proteomes" id="UP000007819"/>
    </source>
</evidence>
<feature type="transmembrane region" description="Helical" evidence="12">
    <location>
        <begin position="63"/>
        <end position="88"/>
    </location>
</feature>
<feature type="transmembrane region" description="Helical" evidence="12">
    <location>
        <begin position="141"/>
        <end position="160"/>
    </location>
</feature>
<dbReference type="KEGG" id="api:100168794"/>
<feature type="domain" description="Fucosyltransferase N-terminal" evidence="14">
    <location>
        <begin position="245"/>
        <end position="325"/>
    </location>
</feature>
<dbReference type="FunFam" id="3.40.50.11660:FF:000004">
    <property type="entry name" value="Glycoprotein 3-alpha-L-fucosyltransferase A"/>
    <property type="match status" value="1"/>
</dbReference>
<comment type="subcellular location">
    <subcellularLocation>
        <location evidence="1 12">Golgi apparatus</location>
        <location evidence="1 12">Golgi stack membrane</location>
        <topology evidence="1 12">Single-pass type II membrane protein</topology>
    </subcellularLocation>
</comment>
<dbReference type="GO" id="GO:0032580">
    <property type="term" value="C:Golgi cisterna membrane"/>
    <property type="evidence" value="ECO:0007669"/>
    <property type="project" value="UniProtKB-SubCell"/>
</dbReference>
<dbReference type="EC" id="2.4.1.-" evidence="12"/>
<keyword evidence="8 12" id="KW-1133">Transmembrane helix</keyword>
<sequence length="530" mass="61660">MDTSDTTVFRRRGNSCYKSIAMIAVIAGVYVSIVSVLRFGRFLAAFNTALPSDNDLLPSSSRIYFRIIVNWTLASSYLYLPSIVGVVIERIGNLCGLPDCYFKFTKIVLLSSILNGVIGFWQEVPEICLWNLNILYHAEIIHFYLHCSMWIILFMIMLAIDITEITGIKPHDHVSIVNITYCADNNFTYSRLVWPEQLPYGDRIKEQMYYVPKDYRYSKTPYKQILIQTGIGKIWEILKPDQGEFFGCPVSQCWLTYNKSLGPNVDAVLFRHSYSRPEYRRPPNQIWILLNTECPVHNSYTPVSDTNVFNWTANYRWDSDVPFPYAYFIENNSPLPRVYEKNYALNKTKKVAWFVSNCNPYNKRMIYANELAKHISVDVYGGCGKLQCPKTKKAECFQMLKKDYKFYLSFESSHCIYYITEKFFMNALSNDVLPIVMGPKRSDYELIAPNNSFIHVDDFGSPKELADYLHLLDGNHQLYNKYFQWKGSGTIIEDTRLYCRLCAMLHDTNRAPRHYEDINKWWKGPGTCPT</sequence>
<comment type="similarity">
    <text evidence="3 12">Belongs to the glycosyltransferase 10 family.</text>
</comment>
<evidence type="ECO:0000256" key="11">
    <source>
        <dbReference type="ARBA" id="ARBA00023180"/>
    </source>
</evidence>
<dbReference type="InterPro" id="IPR055270">
    <property type="entry name" value="Glyco_tran_10_C"/>
</dbReference>
<dbReference type="InterPro" id="IPR031481">
    <property type="entry name" value="Glyco_tran_10_N"/>
</dbReference>
<keyword evidence="10 12" id="KW-0472">Membrane</keyword>
<evidence type="ECO:0000259" key="13">
    <source>
        <dbReference type="Pfam" id="PF00852"/>
    </source>
</evidence>
<dbReference type="RefSeq" id="XP_029346711.1">
    <property type="nucleotide sequence ID" value="XM_029490851.1"/>
</dbReference>
<dbReference type="PANTHER" id="PTHR48438:SF1">
    <property type="entry name" value="ALPHA-(1,3)-FUCOSYLTRANSFERASE C-RELATED"/>
    <property type="match status" value="1"/>
</dbReference>
<dbReference type="EnsemblMetazoa" id="XM_029490851.1">
    <property type="protein sequence ID" value="XP_029346711.1"/>
    <property type="gene ID" value="LOC100168794"/>
</dbReference>
<evidence type="ECO:0000256" key="1">
    <source>
        <dbReference type="ARBA" id="ARBA00004447"/>
    </source>
</evidence>
<keyword evidence="6 12" id="KW-0812">Transmembrane</keyword>
<dbReference type="Pfam" id="PF17039">
    <property type="entry name" value="Glyco_tran_10_N"/>
    <property type="match status" value="1"/>
</dbReference>
<dbReference type="PANTHER" id="PTHR48438">
    <property type="entry name" value="ALPHA-(1,3)-FUCOSYLTRANSFERASE C-RELATED"/>
    <property type="match status" value="1"/>
</dbReference>
<dbReference type="GeneID" id="100168794"/>
<dbReference type="InterPro" id="IPR038577">
    <property type="entry name" value="GT10-like_C_sf"/>
</dbReference>
<dbReference type="RefSeq" id="XP_029346712.1">
    <property type="nucleotide sequence ID" value="XM_029490852.1"/>
</dbReference>
<evidence type="ECO:0000256" key="7">
    <source>
        <dbReference type="ARBA" id="ARBA00022968"/>
    </source>
</evidence>
<dbReference type="InterPro" id="IPR001503">
    <property type="entry name" value="Glyco_trans_10"/>
</dbReference>
<reference evidence="15" key="2">
    <citation type="submission" date="2022-06" db="UniProtKB">
        <authorList>
            <consortium name="EnsemblMetazoa"/>
        </authorList>
    </citation>
    <scope>IDENTIFICATION</scope>
</reference>
<feature type="transmembrane region" description="Helical" evidence="12">
    <location>
        <begin position="20"/>
        <end position="43"/>
    </location>
</feature>
<proteinExistence type="inferred from homology"/>
<keyword evidence="11" id="KW-0325">Glycoprotein</keyword>
<keyword evidence="16" id="KW-1185">Reference proteome</keyword>
<dbReference type="SUPFAM" id="SSF53756">
    <property type="entry name" value="UDP-Glycosyltransferase/glycogen phosphorylase"/>
    <property type="match status" value="1"/>
</dbReference>
<dbReference type="AlphaFoldDB" id="A0A8R2JTU0"/>
<evidence type="ECO:0000256" key="6">
    <source>
        <dbReference type="ARBA" id="ARBA00022692"/>
    </source>
</evidence>
<evidence type="ECO:0000256" key="2">
    <source>
        <dbReference type="ARBA" id="ARBA00004922"/>
    </source>
</evidence>
<keyword evidence="7" id="KW-0735">Signal-anchor</keyword>
<name>A0A8R2JTU0_ACYPI</name>
<feature type="domain" description="Fucosyltransferase C-terminal" evidence="13">
    <location>
        <begin position="346"/>
        <end position="521"/>
    </location>
</feature>
<reference evidence="16" key="1">
    <citation type="submission" date="2010-06" db="EMBL/GenBank/DDBJ databases">
        <authorList>
            <person name="Jiang H."/>
            <person name="Abraham K."/>
            <person name="Ali S."/>
            <person name="Alsbrooks S.L."/>
            <person name="Anim B.N."/>
            <person name="Anosike U.S."/>
            <person name="Attaway T."/>
            <person name="Bandaranaike D.P."/>
            <person name="Battles P.K."/>
            <person name="Bell S.N."/>
            <person name="Bell A.V."/>
            <person name="Beltran B."/>
            <person name="Bickham C."/>
            <person name="Bustamante Y."/>
            <person name="Caleb T."/>
            <person name="Canada A."/>
            <person name="Cardenas V."/>
            <person name="Carter K."/>
            <person name="Chacko J."/>
            <person name="Chandrabose M.N."/>
            <person name="Chavez D."/>
            <person name="Chavez A."/>
            <person name="Chen L."/>
            <person name="Chu H.-S."/>
            <person name="Claassen K.J."/>
            <person name="Cockrell R."/>
            <person name="Collins M."/>
            <person name="Cooper J.A."/>
            <person name="Cree A."/>
            <person name="Curry S.M."/>
            <person name="Da Y."/>
            <person name="Dao M.D."/>
            <person name="Das B."/>
            <person name="Davila M.-L."/>
            <person name="Davy-Carroll L."/>
            <person name="Denson S."/>
            <person name="Dinh H."/>
            <person name="Ebong V.E."/>
            <person name="Edwards J.R."/>
            <person name="Egan A."/>
            <person name="El-Daye J."/>
            <person name="Escobedo L."/>
            <person name="Fernandez S."/>
            <person name="Fernando P.R."/>
            <person name="Flagg N."/>
            <person name="Forbes L.D."/>
            <person name="Fowler R.G."/>
            <person name="Fu Q."/>
            <person name="Gabisi R.A."/>
            <person name="Ganer J."/>
            <person name="Garbino Pronczuk A."/>
            <person name="Garcia R.M."/>
            <person name="Garner T."/>
            <person name="Garrett T.E."/>
            <person name="Gonzalez D.A."/>
            <person name="Hamid H."/>
            <person name="Hawkins E.S."/>
            <person name="Hirani K."/>
            <person name="Hogues M.E."/>
            <person name="Hollins B."/>
            <person name="Hsiao C.-H."/>
            <person name="Jabil R."/>
            <person name="James M.L."/>
            <person name="Jhangiani S.N."/>
            <person name="Johnson B."/>
            <person name="Johnson Q."/>
            <person name="Joshi V."/>
            <person name="Kalu J.B."/>
            <person name="Kam C."/>
            <person name="Kashfia A."/>
            <person name="Keebler J."/>
            <person name="Kisamo H."/>
            <person name="Kovar C.L."/>
            <person name="Lago L.A."/>
            <person name="Lai C.-Y."/>
            <person name="Laidlaw J."/>
            <person name="Lara F."/>
            <person name="Le T.-K."/>
            <person name="Lee S.L."/>
            <person name="Legall F.H."/>
            <person name="Lemon S.J."/>
            <person name="Lewis L.R."/>
            <person name="Li B."/>
            <person name="Liu Y."/>
            <person name="Liu Y.-S."/>
            <person name="Lopez J."/>
            <person name="Lozado R.J."/>
            <person name="Lu J."/>
            <person name="Madu R.C."/>
            <person name="Maheshwari M."/>
            <person name="Maheshwari R."/>
            <person name="Malloy K."/>
            <person name="Martinez E."/>
            <person name="Mathew T."/>
            <person name="Mercado I.C."/>
            <person name="Mercado C."/>
            <person name="Meyer B."/>
            <person name="Montgomery K."/>
            <person name="Morgan M.B."/>
            <person name="Munidasa M."/>
            <person name="Nazareth L.V."/>
            <person name="Nelson J."/>
            <person name="Ng B.M."/>
            <person name="Nguyen N.B."/>
            <person name="Nguyen P.Q."/>
            <person name="Nguyen T."/>
            <person name="Obregon M."/>
            <person name="Okwuonu G.O."/>
            <person name="Onwere C.G."/>
            <person name="Orozco G."/>
            <person name="Parra A."/>
            <person name="Patel S."/>
            <person name="Patil S."/>
            <person name="Perez A."/>
            <person name="Perez Y."/>
            <person name="Pham C."/>
            <person name="Primus E.L."/>
            <person name="Pu L.-L."/>
            <person name="Puazo M."/>
            <person name="Qin X."/>
            <person name="Quiroz J.B."/>
            <person name="Reese J."/>
            <person name="Richards S."/>
            <person name="Rives C.M."/>
            <person name="Robberts R."/>
            <person name="Ruiz S.J."/>
            <person name="Ruiz M.J."/>
            <person name="Santibanez J."/>
            <person name="Schneider B.W."/>
            <person name="Sisson I."/>
            <person name="Smith M."/>
            <person name="Sodergren E."/>
            <person name="Song X.-Z."/>
            <person name="Song B.B."/>
            <person name="Summersgill H."/>
            <person name="Thelus R."/>
            <person name="Thornton R.D."/>
            <person name="Trejos Z.Y."/>
            <person name="Usmani K."/>
            <person name="Vattathil S."/>
            <person name="Villasana D."/>
            <person name="Walker D.L."/>
            <person name="Wang S."/>
            <person name="Wang K."/>
            <person name="White C.S."/>
            <person name="Williams A.C."/>
            <person name="Williamson J."/>
            <person name="Wilson K."/>
            <person name="Woghiren I.O."/>
            <person name="Woodworth J.R."/>
            <person name="Worley K.C."/>
            <person name="Wright R.A."/>
            <person name="Wu W."/>
            <person name="Young L."/>
            <person name="Zhang L."/>
            <person name="Zhang J."/>
            <person name="Zhu Y."/>
            <person name="Muzny D.M."/>
            <person name="Weinstock G."/>
            <person name="Gibbs R.A."/>
        </authorList>
    </citation>
    <scope>NUCLEOTIDE SEQUENCE [LARGE SCALE GENOMIC DNA]</scope>
    <source>
        <strain evidence="16">LSR1</strain>
    </source>
</reference>
<evidence type="ECO:0000256" key="8">
    <source>
        <dbReference type="ARBA" id="ARBA00022989"/>
    </source>
</evidence>
<keyword evidence="5 12" id="KW-0808">Transferase</keyword>
<dbReference type="Pfam" id="PF00852">
    <property type="entry name" value="Glyco_transf_10"/>
    <property type="match status" value="1"/>
</dbReference>
<organism evidence="15 16">
    <name type="scientific">Acyrthosiphon pisum</name>
    <name type="common">Pea aphid</name>
    <dbReference type="NCBI Taxonomy" id="7029"/>
    <lineage>
        <taxon>Eukaryota</taxon>
        <taxon>Metazoa</taxon>
        <taxon>Ecdysozoa</taxon>
        <taxon>Arthropoda</taxon>
        <taxon>Hexapoda</taxon>
        <taxon>Insecta</taxon>
        <taxon>Pterygota</taxon>
        <taxon>Neoptera</taxon>
        <taxon>Paraneoptera</taxon>
        <taxon>Hemiptera</taxon>
        <taxon>Sternorrhyncha</taxon>
        <taxon>Aphidomorpha</taxon>
        <taxon>Aphidoidea</taxon>
        <taxon>Aphididae</taxon>
        <taxon>Macrosiphini</taxon>
        <taxon>Acyrthosiphon</taxon>
    </lineage>
</organism>
<dbReference type="GO" id="GO:0008417">
    <property type="term" value="F:fucosyltransferase activity"/>
    <property type="evidence" value="ECO:0007669"/>
    <property type="project" value="InterPro"/>
</dbReference>
<evidence type="ECO:0000259" key="14">
    <source>
        <dbReference type="Pfam" id="PF17039"/>
    </source>
</evidence>
<comment type="caution">
    <text evidence="12">Lacks conserved residue(s) required for the propagation of feature annotation.</text>
</comment>
<protein>
    <recommendedName>
        <fullName evidence="12">Fucosyltransferase</fullName>
        <ecNumber evidence="12">2.4.1.-</ecNumber>
    </recommendedName>
</protein>
<evidence type="ECO:0000313" key="15">
    <source>
        <dbReference type="EnsemblMetazoa" id="XP_029346711.1"/>
    </source>
</evidence>
<comment type="pathway">
    <text evidence="2">Protein modification; protein glycosylation.</text>
</comment>
<dbReference type="Gene3D" id="3.40.50.11660">
    <property type="entry name" value="Glycosyl transferase family 10, C-terminal domain"/>
    <property type="match status" value="1"/>
</dbReference>
<dbReference type="OrthoDB" id="10050858at2759"/>
<dbReference type="EnsemblMetazoa" id="XM_029490852.1">
    <property type="protein sequence ID" value="XP_029346712.1"/>
    <property type="gene ID" value="LOC100168794"/>
</dbReference>
<keyword evidence="4 12" id="KW-0328">Glycosyltransferase</keyword>
<evidence type="ECO:0000256" key="5">
    <source>
        <dbReference type="ARBA" id="ARBA00022679"/>
    </source>
</evidence>
<evidence type="ECO:0000256" key="12">
    <source>
        <dbReference type="RuleBase" id="RU003832"/>
    </source>
</evidence>
<evidence type="ECO:0000256" key="9">
    <source>
        <dbReference type="ARBA" id="ARBA00023034"/>
    </source>
</evidence>
<evidence type="ECO:0000256" key="10">
    <source>
        <dbReference type="ARBA" id="ARBA00023136"/>
    </source>
</evidence>
<keyword evidence="9 12" id="KW-0333">Golgi apparatus</keyword>